<dbReference type="CDD" id="cd14737">
    <property type="entry name" value="PAAR_1"/>
    <property type="match status" value="1"/>
</dbReference>
<reference evidence="2" key="1">
    <citation type="journal article" date="2024" name="Genome Announc.">
        <title>Genome sequence of H905.</title>
        <authorList>
            <person name="Whistler C."/>
            <person name="Calawa J."/>
        </authorList>
    </citation>
    <scope>NUCLEOTIDE SEQUENCE</scope>
</reference>
<feature type="region of interest" description="Disordered" evidence="1">
    <location>
        <begin position="1"/>
        <end position="27"/>
    </location>
</feature>
<organism evidence="2">
    <name type="scientific">Aliivibrio phage vB_Alvi_H905</name>
    <dbReference type="NCBI Taxonomy" id="3234039"/>
    <lineage>
        <taxon>Viruses</taxon>
    </lineage>
</organism>
<dbReference type="Pfam" id="PF05488">
    <property type="entry name" value="PAAR_motif"/>
    <property type="match status" value="1"/>
</dbReference>
<name>A0AB39C9R3_9VIRU</name>
<evidence type="ECO:0000313" key="2">
    <source>
        <dbReference type="EMBL" id="XDJ03483.1"/>
    </source>
</evidence>
<gene>
    <name evidence="2" type="ORF">H905_00065</name>
</gene>
<sequence>MPAVSRKGDGGTGHGVFPPRASTEGSANVFVEGKPIHRVGDAWGAHCDPSPSCHAGVLSAGSPSVYANGSPIGRVGDAVDCGSAIASGSSTVFSN</sequence>
<protein>
    <recommendedName>
        <fullName evidence="3">PaaR repeat-containing protein</fullName>
    </recommendedName>
</protein>
<dbReference type="InterPro" id="IPR008727">
    <property type="entry name" value="PAAR_motif"/>
</dbReference>
<dbReference type="EMBL" id="PP986400">
    <property type="protein sequence ID" value="XDJ03483.1"/>
    <property type="molecule type" value="Genomic_DNA"/>
</dbReference>
<accession>A0AB39C9R3</accession>
<dbReference type="Gene3D" id="2.60.200.60">
    <property type="match status" value="1"/>
</dbReference>
<reference evidence="2" key="2">
    <citation type="submission" date="2024-07" db="EMBL/GenBank/DDBJ databases">
        <authorList>
            <person name="Foxall R."/>
        </authorList>
    </citation>
    <scope>NUCLEOTIDE SEQUENCE</scope>
</reference>
<evidence type="ECO:0000256" key="1">
    <source>
        <dbReference type="SAM" id="MobiDB-lite"/>
    </source>
</evidence>
<proteinExistence type="predicted"/>
<evidence type="ECO:0008006" key="3">
    <source>
        <dbReference type="Google" id="ProtNLM"/>
    </source>
</evidence>